<dbReference type="InterPro" id="IPR007232">
    <property type="entry name" value="Rad52_Rad59_Rad22"/>
</dbReference>
<dbReference type="GO" id="GO:0045002">
    <property type="term" value="P:double-strand break repair via single-strand annealing"/>
    <property type="evidence" value="ECO:0007669"/>
    <property type="project" value="InterPro"/>
</dbReference>
<gene>
    <name evidence="5" type="ORF">TUBRATIS_28090</name>
</gene>
<protein>
    <submittedName>
        <fullName evidence="5">Rad52-like DNA repair and recombination protein</fullName>
    </submittedName>
</protein>
<evidence type="ECO:0000313" key="5">
    <source>
        <dbReference type="EMBL" id="RVD90759.1"/>
    </source>
</evidence>
<dbReference type="Proteomes" id="UP000282876">
    <property type="component" value="Unassembled WGS sequence"/>
</dbReference>
<dbReference type="AlphaFoldDB" id="A0A437AI79"/>
<dbReference type="NCBIfam" id="TIGR00607">
    <property type="entry name" value="rad52"/>
    <property type="match status" value="1"/>
</dbReference>
<keyword evidence="4" id="KW-0234">DNA repair</keyword>
<dbReference type="SUPFAM" id="SSF54768">
    <property type="entry name" value="dsRNA-binding domain-like"/>
    <property type="match status" value="1"/>
</dbReference>
<comment type="caution">
    <text evidence="5">The sequence shown here is derived from an EMBL/GenBank/DDBJ whole genome shotgun (WGS) entry which is preliminary data.</text>
</comment>
<dbReference type="GO" id="GO:0006312">
    <property type="term" value="P:mitotic recombination"/>
    <property type="evidence" value="ECO:0007669"/>
    <property type="project" value="TreeGrafter"/>
</dbReference>
<proteinExistence type="inferred from homology"/>
<dbReference type="Pfam" id="PF04098">
    <property type="entry name" value="Rad52_Rad22"/>
    <property type="match status" value="1"/>
</dbReference>
<dbReference type="PANTHER" id="PTHR12132:SF1">
    <property type="entry name" value="DNA REPAIR PROTEIN RAD52 HOMOLOG"/>
    <property type="match status" value="1"/>
</dbReference>
<keyword evidence="2" id="KW-0227">DNA damage</keyword>
<evidence type="ECO:0000256" key="4">
    <source>
        <dbReference type="ARBA" id="ARBA00023204"/>
    </source>
</evidence>
<evidence type="ECO:0000256" key="1">
    <source>
        <dbReference type="ARBA" id="ARBA00006638"/>
    </source>
</evidence>
<dbReference type="InterPro" id="IPR042525">
    <property type="entry name" value="Rad52_Rad59_Rad22_sf"/>
</dbReference>
<dbReference type="PANTHER" id="PTHR12132">
    <property type="entry name" value="DNA REPAIR AND RECOMBINATION PROTEIN RAD52, RAD59"/>
    <property type="match status" value="1"/>
</dbReference>
<dbReference type="EMBL" id="RCSS01000785">
    <property type="protein sequence ID" value="RVD90759.1"/>
    <property type="molecule type" value="Genomic_DNA"/>
</dbReference>
<dbReference type="Gene3D" id="3.30.390.80">
    <property type="entry name" value="DNA repair protein Rad52/59/22"/>
    <property type="match status" value="1"/>
</dbReference>
<keyword evidence="3" id="KW-0233">DNA recombination</keyword>
<dbReference type="GO" id="GO:0003697">
    <property type="term" value="F:single-stranded DNA binding"/>
    <property type="evidence" value="ECO:0007669"/>
    <property type="project" value="UniProtKB-ARBA"/>
</dbReference>
<dbReference type="VEuPathDB" id="MicrosporidiaDB:TUBRATIS_28090"/>
<name>A0A437AI79_9MICR</name>
<dbReference type="GO" id="GO:0000730">
    <property type="term" value="P:DNA recombinase assembly"/>
    <property type="evidence" value="ECO:0007669"/>
    <property type="project" value="InterPro"/>
</dbReference>
<dbReference type="InterPro" id="IPR004585">
    <property type="entry name" value="DNA_recomb/repair_Rad52"/>
</dbReference>
<dbReference type="GO" id="GO:0005634">
    <property type="term" value="C:nucleus"/>
    <property type="evidence" value="ECO:0007669"/>
    <property type="project" value="InterPro"/>
</dbReference>
<dbReference type="FunFam" id="3.30.390.80:FF:000001">
    <property type="entry name" value="DNA repair protein RAD52 homolog"/>
    <property type="match status" value="1"/>
</dbReference>
<organism evidence="5 6">
    <name type="scientific">Tubulinosema ratisbonensis</name>
    <dbReference type="NCBI Taxonomy" id="291195"/>
    <lineage>
        <taxon>Eukaryota</taxon>
        <taxon>Fungi</taxon>
        <taxon>Fungi incertae sedis</taxon>
        <taxon>Microsporidia</taxon>
        <taxon>Tubulinosematoidea</taxon>
        <taxon>Tubulinosematidae</taxon>
        <taxon>Tubulinosema</taxon>
    </lineage>
</organism>
<comment type="similarity">
    <text evidence="1">Belongs to the RAD52 family.</text>
</comment>
<sequence>MHSIKKKTRKRIQSLLSKKLGPEYISYRQGFNGTKLAYIEGWVAISIANNIFGYDGWSSEIKSVTLDFCDESVGKISLGVSVVVRVSLVDGNFKEDIGFGSSENQRSKVNAFEKAKKEAVTDAIKRALRQFGDALGNCCYDKVYVSVIQKVLKHKNINFYENNLLRKNDELKCEELSDNISTELEKLDLTNE</sequence>
<evidence type="ECO:0000256" key="3">
    <source>
        <dbReference type="ARBA" id="ARBA00023172"/>
    </source>
</evidence>
<dbReference type="InterPro" id="IPR041247">
    <property type="entry name" value="Rad52_fam"/>
</dbReference>
<dbReference type="STRING" id="291195.A0A437AI79"/>
<accession>A0A437AI79</accession>
<dbReference type="OrthoDB" id="206565at2759"/>
<reference evidence="5 6" key="1">
    <citation type="submission" date="2018-10" db="EMBL/GenBank/DDBJ databases">
        <title>Draft genome sequence of the microsporidian Tubulinosema ratisbonensis.</title>
        <authorList>
            <person name="Polonais V."/>
            <person name="Peyretaillade E."/>
            <person name="Niehus S."/>
            <person name="Wawrzyniak I."/>
            <person name="Franchet A."/>
            <person name="Gaspin C."/>
            <person name="Reichstadt M."/>
            <person name="Belser C."/>
            <person name="Labadie K."/>
            <person name="Delbac F."/>
            <person name="Ferrandon D."/>
        </authorList>
    </citation>
    <scope>NUCLEOTIDE SEQUENCE [LARGE SCALE GENOMIC DNA]</scope>
    <source>
        <strain evidence="5 6">Franzen</strain>
    </source>
</reference>
<evidence type="ECO:0000313" key="6">
    <source>
        <dbReference type="Proteomes" id="UP000282876"/>
    </source>
</evidence>
<keyword evidence="6" id="KW-1185">Reference proteome</keyword>
<evidence type="ECO:0000256" key="2">
    <source>
        <dbReference type="ARBA" id="ARBA00022763"/>
    </source>
</evidence>